<protein>
    <submittedName>
        <fullName evidence="1">Four helix bundle protein</fullName>
    </submittedName>
</protein>
<organism evidence="1 2">
    <name type="scientific">Elizabethkingia ursingii</name>
    <dbReference type="NCBI Taxonomy" id="1756150"/>
    <lineage>
        <taxon>Bacteria</taxon>
        <taxon>Pseudomonadati</taxon>
        <taxon>Bacteroidota</taxon>
        <taxon>Flavobacteriia</taxon>
        <taxon>Flavobacteriales</taxon>
        <taxon>Weeksellaceae</taxon>
        <taxon>Elizabethkingia</taxon>
    </lineage>
</organism>
<dbReference type="EMBL" id="MAIC01000013">
    <property type="protein sequence ID" value="OPB76121.1"/>
    <property type="molecule type" value="Genomic_DNA"/>
</dbReference>
<sequence length="124" mass="14156">MTDIKSHKDLKVWQESMDLVTDIYELVQNFPAEEKYNLTSQIKRSAVSIPSNIAEGAGRKSNLEFIQFLNIASGSLSELETQLEIAIRLKFITENEELFKKIIFIRIMITNLKKSLSNNPSPPL</sequence>
<dbReference type="Pfam" id="PF05635">
    <property type="entry name" value="23S_rRNA_IVP"/>
    <property type="match status" value="1"/>
</dbReference>
<dbReference type="InterPro" id="IPR012657">
    <property type="entry name" value="23S_rRNA-intervening_sequence"/>
</dbReference>
<dbReference type="NCBIfam" id="NF008911">
    <property type="entry name" value="PRK12275.1-2"/>
    <property type="match status" value="1"/>
</dbReference>
<reference evidence="1 2" key="1">
    <citation type="submission" date="2016-06" db="EMBL/GenBank/DDBJ databases">
        <authorList>
            <person name="Nicholson A.C."/>
        </authorList>
    </citation>
    <scope>NUCLEOTIDE SEQUENCE [LARGE SCALE GENOMIC DNA]</scope>
    <source>
        <strain evidence="1 2">G4123</strain>
    </source>
</reference>
<dbReference type="RefSeq" id="WP_078404535.1">
    <property type="nucleotide sequence ID" value="NZ_CP016377.1"/>
</dbReference>
<accession>A0AAJ3NCS8</accession>
<dbReference type="SUPFAM" id="SSF158446">
    <property type="entry name" value="IVS-encoded protein-like"/>
    <property type="match status" value="1"/>
</dbReference>
<dbReference type="PANTHER" id="PTHR38471:SF2">
    <property type="entry name" value="FOUR HELIX BUNDLE PROTEIN"/>
    <property type="match status" value="1"/>
</dbReference>
<comment type="caution">
    <text evidence="1">The sequence shown here is derived from an EMBL/GenBank/DDBJ whole genome shotgun (WGS) entry which is preliminary data.</text>
</comment>
<dbReference type="NCBIfam" id="TIGR02436">
    <property type="entry name" value="four helix bundle protein"/>
    <property type="match status" value="1"/>
</dbReference>
<evidence type="ECO:0000313" key="2">
    <source>
        <dbReference type="Proteomes" id="UP000190816"/>
    </source>
</evidence>
<proteinExistence type="predicted"/>
<dbReference type="PANTHER" id="PTHR38471">
    <property type="entry name" value="FOUR HELIX BUNDLE PROTEIN"/>
    <property type="match status" value="1"/>
</dbReference>
<dbReference type="CDD" id="cd16377">
    <property type="entry name" value="23S_rRNA_IVP_like"/>
    <property type="match status" value="1"/>
</dbReference>
<gene>
    <name evidence="1" type="ORF">BAY32_05050</name>
</gene>
<dbReference type="Gene3D" id="1.20.1440.60">
    <property type="entry name" value="23S rRNA-intervening sequence"/>
    <property type="match status" value="1"/>
</dbReference>
<name>A0AAJ3NCS8_9FLAO</name>
<dbReference type="InterPro" id="IPR036583">
    <property type="entry name" value="23S_rRNA_IVS_sf"/>
</dbReference>
<dbReference type="KEGG" id="ego:BBD34_15680"/>
<dbReference type="AlphaFoldDB" id="A0AAJ3NCS8"/>
<evidence type="ECO:0000313" key="1">
    <source>
        <dbReference type="EMBL" id="OPB76121.1"/>
    </source>
</evidence>
<dbReference type="Proteomes" id="UP000190816">
    <property type="component" value="Unassembled WGS sequence"/>
</dbReference>